<sequence length="489" mass="53242">LSRRKARAQASGPAKRKAYVGTLKPLVCPESSLATSRDGDEPPIVYSWWRHFLLDCGYPSDVTLSAPIAPGSFASDLWREWERHIRHSIACVGPVEFISRVESGTRLLDFWGAVVEVGEVVKIPPEKVVLPPDFSPALGECFILLTERHKQNASYNRKRRASREAGPLQPTTRGRAPRPSPSTGAASQTPGSEDLVEVAPRDDVIPPVNDDYNPTFDGTPSPDATTLPQASPTEQGYVPTDIFAGEGREHPDATSFGVDWSSSLQAIHDLLISGPEMGLPGFSDFAFVTVSSTAVLPTASPLDEGEVPRGTDGESDDTVRLIQEMMESSPSATIPPSVADVAGAEITSHSAAIASPPPGTNDPLPGIFERPRNSICASHASWPFYAIACLTCLVSYGHVDHLMPRPGRVHIFRRLRARRRSSGRLEARWLLQGAARMFLCRRTCRLLAVIRSGQCPVEHYLRGPTPSRTTAFFGRVHPKVSIYRMLVGC</sequence>
<evidence type="ECO:0000313" key="2">
    <source>
        <dbReference type="EMBL" id="MQL84427.1"/>
    </source>
</evidence>
<dbReference type="Proteomes" id="UP000652761">
    <property type="component" value="Unassembled WGS sequence"/>
</dbReference>
<gene>
    <name evidence="2" type="ORF">Taro_016944</name>
</gene>
<evidence type="ECO:0008006" key="4">
    <source>
        <dbReference type="Google" id="ProtNLM"/>
    </source>
</evidence>
<evidence type="ECO:0000313" key="3">
    <source>
        <dbReference type="Proteomes" id="UP000652761"/>
    </source>
</evidence>
<proteinExistence type="predicted"/>
<organism evidence="2 3">
    <name type="scientific">Colocasia esculenta</name>
    <name type="common">Wild taro</name>
    <name type="synonym">Arum esculentum</name>
    <dbReference type="NCBI Taxonomy" id="4460"/>
    <lineage>
        <taxon>Eukaryota</taxon>
        <taxon>Viridiplantae</taxon>
        <taxon>Streptophyta</taxon>
        <taxon>Embryophyta</taxon>
        <taxon>Tracheophyta</taxon>
        <taxon>Spermatophyta</taxon>
        <taxon>Magnoliopsida</taxon>
        <taxon>Liliopsida</taxon>
        <taxon>Araceae</taxon>
        <taxon>Aroideae</taxon>
        <taxon>Colocasieae</taxon>
        <taxon>Colocasia</taxon>
    </lineage>
</organism>
<keyword evidence="3" id="KW-1185">Reference proteome</keyword>
<dbReference type="EMBL" id="NMUH01000761">
    <property type="protein sequence ID" value="MQL84427.1"/>
    <property type="molecule type" value="Genomic_DNA"/>
</dbReference>
<evidence type="ECO:0000256" key="1">
    <source>
        <dbReference type="SAM" id="MobiDB-lite"/>
    </source>
</evidence>
<name>A0A843UPW1_COLES</name>
<dbReference type="AlphaFoldDB" id="A0A843UPW1"/>
<feature type="compositionally biased region" description="Polar residues" evidence="1">
    <location>
        <begin position="216"/>
        <end position="234"/>
    </location>
</feature>
<feature type="non-terminal residue" evidence="2">
    <location>
        <position position="1"/>
    </location>
</feature>
<feature type="compositionally biased region" description="Polar residues" evidence="1">
    <location>
        <begin position="181"/>
        <end position="191"/>
    </location>
</feature>
<protein>
    <recommendedName>
        <fullName evidence="4">Aminotransferase-like plant mobile domain-containing protein</fullName>
    </recommendedName>
</protein>
<feature type="region of interest" description="Disordered" evidence="1">
    <location>
        <begin position="153"/>
        <end position="234"/>
    </location>
</feature>
<comment type="caution">
    <text evidence="2">The sequence shown here is derived from an EMBL/GenBank/DDBJ whole genome shotgun (WGS) entry which is preliminary data.</text>
</comment>
<accession>A0A843UPW1</accession>
<reference evidence="2" key="1">
    <citation type="submission" date="2017-07" db="EMBL/GenBank/DDBJ databases">
        <title>Taro Niue Genome Assembly and Annotation.</title>
        <authorList>
            <person name="Atibalentja N."/>
            <person name="Keating K."/>
            <person name="Fields C.J."/>
        </authorList>
    </citation>
    <scope>NUCLEOTIDE SEQUENCE</scope>
    <source>
        <strain evidence="2">Niue_2</strain>
        <tissue evidence="2">Leaf</tissue>
    </source>
</reference>